<feature type="compositionally biased region" description="Acidic residues" evidence="1">
    <location>
        <begin position="101"/>
        <end position="111"/>
    </location>
</feature>
<feature type="compositionally biased region" description="Basic and acidic residues" evidence="1">
    <location>
        <begin position="78"/>
        <end position="98"/>
    </location>
</feature>
<feature type="compositionally biased region" description="Acidic residues" evidence="1">
    <location>
        <begin position="317"/>
        <end position="326"/>
    </location>
</feature>
<accession>A0A1G4J6N8</accession>
<sequence length="326" mass="36821">MAIRHFRRKEIPEDVSSSSDESSCEDQRVGEVQSVSRATGEEETIHKSASLELELSDDEEPLEKVVEPENVAAGANIESKDKKPAAENENTESEHTASSDESSDTSSSEDDYALHKPVFLKRTKKSGLTEDLRKRNSTGGQEAHTAVASRVREEGERAKKAEELAAVAACNFSADQDLLKDIMTLDDNDDKDPEAERAQWEERQKIRAVRWRQILEEKQRELEDREYAKLASGLNTDNFAKSYSISQERILDDPRKQNQESINISAQSSKPLPLVGDSGKRKLKTRESRGEKHKRYNPQSLNKKDIILRSAHPREVEDAENEYSVI</sequence>
<dbReference type="Pfam" id="PF06991">
    <property type="entry name" value="MFAP1"/>
    <property type="match status" value="1"/>
</dbReference>
<dbReference type="Proteomes" id="UP000189911">
    <property type="component" value="Chromosome C"/>
</dbReference>
<feature type="compositionally biased region" description="Basic and acidic residues" evidence="1">
    <location>
        <begin position="302"/>
        <end position="316"/>
    </location>
</feature>
<feature type="domain" description="Micro-fibrillar-associated protein 1 C-terminal" evidence="2">
    <location>
        <begin position="108"/>
        <end position="228"/>
    </location>
</feature>
<protein>
    <submittedName>
        <fullName evidence="3">LANO_0C04478g1_1</fullName>
    </submittedName>
</protein>
<gene>
    <name evidence="3" type="ORF">LANO_0C04478G</name>
</gene>
<name>A0A1G4J6N8_9SACH</name>
<dbReference type="OrthoDB" id="4070429at2759"/>
<feature type="compositionally biased region" description="Polar residues" evidence="1">
    <location>
        <begin position="259"/>
        <end position="270"/>
    </location>
</feature>
<evidence type="ECO:0000313" key="4">
    <source>
        <dbReference type="Proteomes" id="UP000189911"/>
    </source>
</evidence>
<evidence type="ECO:0000259" key="2">
    <source>
        <dbReference type="Pfam" id="PF06991"/>
    </source>
</evidence>
<reference evidence="4" key="1">
    <citation type="submission" date="2016-03" db="EMBL/GenBank/DDBJ databases">
        <authorList>
            <person name="Devillers Hugo."/>
        </authorList>
    </citation>
    <scope>NUCLEOTIDE SEQUENCE [LARGE SCALE GENOMIC DNA]</scope>
</reference>
<dbReference type="AlphaFoldDB" id="A0A1G4J6N8"/>
<feature type="region of interest" description="Disordered" evidence="1">
    <location>
        <begin position="1"/>
        <end position="158"/>
    </location>
</feature>
<dbReference type="InterPro" id="IPR009730">
    <property type="entry name" value="MFAP1_C"/>
</dbReference>
<evidence type="ECO:0000256" key="1">
    <source>
        <dbReference type="SAM" id="MobiDB-lite"/>
    </source>
</evidence>
<feature type="compositionally biased region" description="Basic and acidic residues" evidence="1">
    <location>
        <begin position="249"/>
        <end position="258"/>
    </location>
</feature>
<evidence type="ECO:0000313" key="3">
    <source>
        <dbReference type="EMBL" id="SCU85505.1"/>
    </source>
</evidence>
<dbReference type="EMBL" id="LT598446">
    <property type="protein sequence ID" value="SCU85505.1"/>
    <property type="molecule type" value="Genomic_DNA"/>
</dbReference>
<organism evidence="3 4">
    <name type="scientific">Lachancea nothofagi CBS 11611</name>
    <dbReference type="NCBI Taxonomy" id="1266666"/>
    <lineage>
        <taxon>Eukaryota</taxon>
        <taxon>Fungi</taxon>
        <taxon>Dikarya</taxon>
        <taxon>Ascomycota</taxon>
        <taxon>Saccharomycotina</taxon>
        <taxon>Saccharomycetes</taxon>
        <taxon>Saccharomycetales</taxon>
        <taxon>Saccharomycetaceae</taxon>
        <taxon>Lachancea</taxon>
    </lineage>
</organism>
<proteinExistence type="predicted"/>
<keyword evidence="4" id="KW-1185">Reference proteome</keyword>
<feature type="region of interest" description="Disordered" evidence="1">
    <location>
        <begin position="249"/>
        <end position="326"/>
    </location>
</feature>